<evidence type="ECO:0000313" key="1">
    <source>
        <dbReference type="EMBL" id="CDX58815.1"/>
    </source>
</evidence>
<name>A0A090GV50_MESPL</name>
<protein>
    <submittedName>
        <fullName evidence="1">Uncharacterized protein</fullName>
    </submittedName>
</protein>
<organism evidence="1 2">
    <name type="scientific">Mesorhizobium plurifarium</name>
    <dbReference type="NCBI Taxonomy" id="69974"/>
    <lineage>
        <taxon>Bacteria</taxon>
        <taxon>Pseudomonadati</taxon>
        <taxon>Pseudomonadota</taxon>
        <taxon>Alphaproteobacteria</taxon>
        <taxon>Hyphomicrobiales</taxon>
        <taxon>Phyllobacteriaceae</taxon>
        <taxon>Mesorhizobium</taxon>
    </lineage>
</organism>
<sequence>MSAVALRSCRSARWALRHPDFRRVAWIVGQGVRLVSITQEMGEDPTDGPSYSLLKS</sequence>
<accession>A0A090GV50</accession>
<dbReference type="EMBL" id="CCNE01000023">
    <property type="protein sequence ID" value="CDX58815.1"/>
    <property type="molecule type" value="Genomic_DNA"/>
</dbReference>
<dbReference type="Proteomes" id="UP000046122">
    <property type="component" value="Unassembled WGS sequence"/>
</dbReference>
<evidence type="ECO:0000313" key="2">
    <source>
        <dbReference type="Proteomes" id="UP000046122"/>
    </source>
</evidence>
<gene>
    <name evidence="1" type="ORF">MPL3365_30327</name>
</gene>
<dbReference type="AlphaFoldDB" id="A0A090GV50"/>
<proteinExistence type="predicted"/>
<reference evidence="1 2" key="1">
    <citation type="submission" date="2014-08" db="EMBL/GenBank/DDBJ databases">
        <authorList>
            <person name="Moulin Lionel"/>
        </authorList>
    </citation>
    <scope>NUCLEOTIDE SEQUENCE [LARGE SCALE GENOMIC DNA]</scope>
</reference>